<evidence type="ECO:0000313" key="1">
    <source>
        <dbReference type="EMBL" id="VFK41053.1"/>
    </source>
</evidence>
<sequence length="70" mass="8159">MKTNLLQSALEIPEKERVIFTKTITADIDRKEQEIRQSWIEEVKTRMKATNEGKANLLDFEDLYGEVSDT</sequence>
<gene>
    <name evidence="1" type="ORF">BECKTC1821E_GA0114239_100945</name>
</gene>
<name>A0A450YHV6_9GAMM</name>
<dbReference type="AlphaFoldDB" id="A0A450YHV6"/>
<dbReference type="EMBL" id="CAADFT010000009">
    <property type="protein sequence ID" value="VFK41053.1"/>
    <property type="molecule type" value="Genomic_DNA"/>
</dbReference>
<protein>
    <submittedName>
        <fullName evidence="1">Addiction module component</fullName>
    </submittedName>
</protein>
<organism evidence="1">
    <name type="scientific">Candidatus Kentrum sp. TC</name>
    <dbReference type="NCBI Taxonomy" id="2126339"/>
    <lineage>
        <taxon>Bacteria</taxon>
        <taxon>Pseudomonadati</taxon>
        <taxon>Pseudomonadota</taxon>
        <taxon>Gammaproteobacteria</taxon>
        <taxon>Candidatus Kentrum</taxon>
    </lineage>
</organism>
<dbReference type="Pfam" id="PF09720">
    <property type="entry name" value="Unstab_antitox"/>
    <property type="match status" value="1"/>
</dbReference>
<reference evidence="1" key="1">
    <citation type="submission" date="2019-02" db="EMBL/GenBank/DDBJ databases">
        <authorList>
            <person name="Gruber-Vodicka R. H."/>
            <person name="Seah K. B. B."/>
        </authorList>
    </citation>
    <scope>NUCLEOTIDE SEQUENCE</scope>
    <source>
        <strain evidence="1">BECK_BZ125</strain>
    </source>
</reference>
<proteinExistence type="predicted"/>
<dbReference type="InterPro" id="IPR013406">
    <property type="entry name" value="CHP02574_addiction_mod"/>
</dbReference>
<accession>A0A450YHV6</accession>